<dbReference type="RefSeq" id="WP_148068903.1">
    <property type="nucleotide sequence ID" value="NZ_VRZA01000004.1"/>
</dbReference>
<dbReference type="AlphaFoldDB" id="A0A5C9A0G2"/>
<sequence length="126" mass="14513">MNMNQVTLPVSDMQAATAFYRRMGFLQIVDTAHYARFECTEGQSTFSLSLETEAFVNGSVIYFEHEALDELVAGLKEKGFAFDQDPTDMSYLWREAILHDPSGNKIKLFWAGNNRLNPPWRVERRD</sequence>
<evidence type="ECO:0000259" key="1">
    <source>
        <dbReference type="PROSITE" id="PS51819"/>
    </source>
</evidence>
<keyword evidence="3" id="KW-1185">Reference proteome</keyword>
<dbReference type="Pfam" id="PF00903">
    <property type="entry name" value="Glyoxalase"/>
    <property type="match status" value="1"/>
</dbReference>
<organism evidence="2 3">
    <name type="scientific">Parahaliea maris</name>
    <dbReference type="NCBI Taxonomy" id="2716870"/>
    <lineage>
        <taxon>Bacteria</taxon>
        <taxon>Pseudomonadati</taxon>
        <taxon>Pseudomonadota</taxon>
        <taxon>Gammaproteobacteria</taxon>
        <taxon>Cellvibrionales</taxon>
        <taxon>Halieaceae</taxon>
        <taxon>Parahaliea</taxon>
    </lineage>
</organism>
<dbReference type="Gene3D" id="3.10.180.10">
    <property type="entry name" value="2,3-Dihydroxybiphenyl 1,2-Dioxygenase, domain 1"/>
    <property type="match status" value="1"/>
</dbReference>
<reference evidence="2 3" key="1">
    <citation type="submission" date="2019-08" db="EMBL/GenBank/DDBJ databases">
        <title>Parahaliea maris sp. nov., isolated from the surface seawater.</title>
        <authorList>
            <person name="Liu Y."/>
        </authorList>
    </citation>
    <scope>NUCLEOTIDE SEQUENCE [LARGE SCALE GENOMIC DNA]</scope>
    <source>
        <strain evidence="2 3">HSLHS9</strain>
    </source>
</reference>
<dbReference type="SUPFAM" id="SSF54593">
    <property type="entry name" value="Glyoxalase/Bleomycin resistance protein/Dihydroxybiphenyl dioxygenase"/>
    <property type="match status" value="1"/>
</dbReference>
<gene>
    <name evidence="2" type="ORF">FV139_13135</name>
</gene>
<dbReference type="EMBL" id="VRZA01000004">
    <property type="protein sequence ID" value="TXS92901.1"/>
    <property type="molecule type" value="Genomic_DNA"/>
</dbReference>
<protein>
    <submittedName>
        <fullName evidence="2">VOC family protein</fullName>
    </submittedName>
</protein>
<accession>A0A5C9A0G2</accession>
<dbReference type="InterPro" id="IPR029068">
    <property type="entry name" value="Glyas_Bleomycin-R_OHBP_Dase"/>
</dbReference>
<evidence type="ECO:0000313" key="3">
    <source>
        <dbReference type="Proteomes" id="UP000321039"/>
    </source>
</evidence>
<dbReference type="InterPro" id="IPR037523">
    <property type="entry name" value="VOC_core"/>
</dbReference>
<dbReference type="InterPro" id="IPR004360">
    <property type="entry name" value="Glyas_Fos-R_dOase_dom"/>
</dbReference>
<evidence type="ECO:0000313" key="2">
    <source>
        <dbReference type="EMBL" id="TXS92901.1"/>
    </source>
</evidence>
<dbReference type="PROSITE" id="PS51819">
    <property type="entry name" value="VOC"/>
    <property type="match status" value="1"/>
</dbReference>
<comment type="caution">
    <text evidence="2">The sequence shown here is derived from an EMBL/GenBank/DDBJ whole genome shotgun (WGS) entry which is preliminary data.</text>
</comment>
<dbReference type="Proteomes" id="UP000321039">
    <property type="component" value="Unassembled WGS sequence"/>
</dbReference>
<feature type="domain" description="VOC" evidence="1">
    <location>
        <begin position="2"/>
        <end position="111"/>
    </location>
</feature>
<proteinExistence type="predicted"/>
<name>A0A5C9A0G2_9GAMM</name>